<dbReference type="Gene3D" id="3.40.50.1970">
    <property type="match status" value="1"/>
</dbReference>
<evidence type="ECO:0000259" key="3">
    <source>
        <dbReference type="Pfam" id="PF00465"/>
    </source>
</evidence>
<dbReference type="Proteomes" id="UP001519924">
    <property type="component" value="Unassembled WGS sequence"/>
</dbReference>
<feature type="domain" description="Alcohol dehydrogenase iron-type/glycerol dehydrogenase GldA" evidence="3">
    <location>
        <begin position="8"/>
        <end position="177"/>
    </location>
</feature>
<keyword evidence="6" id="KW-1185">Reference proteome</keyword>
<evidence type="ECO:0000313" key="5">
    <source>
        <dbReference type="EMBL" id="MBW8268648.1"/>
    </source>
</evidence>
<dbReference type="Gene3D" id="1.20.1090.10">
    <property type="entry name" value="Dehydroquinate synthase-like - alpha domain"/>
    <property type="match status" value="1"/>
</dbReference>
<gene>
    <name evidence="5" type="ORF">K1J50_04030</name>
</gene>
<dbReference type="PANTHER" id="PTHR11496">
    <property type="entry name" value="ALCOHOL DEHYDROGENASE"/>
    <property type="match status" value="1"/>
</dbReference>
<proteinExistence type="inferred from homology"/>
<dbReference type="SUPFAM" id="SSF56796">
    <property type="entry name" value="Dehydroquinate synthase-like"/>
    <property type="match status" value="1"/>
</dbReference>
<evidence type="ECO:0000256" key="2">
    <source>
        <dbReference type="ARBA" id="ARBA00023002"/>
    </source>
</evidence>
<organism evidence="5 6">
    <name type="scientific">Caldovatus aquaticus</name>
    <dbReference type="NCBI Taxonomy" id="2865671"/>
    <lineage>
        <taxon>Bacteria</taxon>
        <taxon>Pseudomonadati</taxon>
        <taxon>Pseudomonadota</taxon>
        <taxon>Alphaproteobacteria</taxon>
        <taxon>Acetobacterales</taxon>
        <taxon>Roseomonadaceae</taxon>
        <taxon>Caldovatus</taxon>
    </lineage>
</organism>
<comment type="similarity">
    <text evidence="1">Belongs to the iron-containing alcohol dehydrogenase family.</text>
</comment>
<dbReference type="Pfam" id="PF25137">
    <property type="entry name" value="ADH_Fe_C"/>
    <property type="match status" value="1"/>
</dbReference>
<dbReference type="PANTHER" id="PTHR11496:SF102">
    <property type="entry name" value="ALCOHOL DEHYDROGENASE 4"/>
    <property type="match status" value="1"/>
</dbReference>
<protein>
    <submittedName>
        <fullName evidence="5">Iron-containing alcohol dehydrogenase</fullName>
    </submittedName>
</protein>
<dbReference type="InterPro" id="IPR039697">
    <property type="entry name" value="Alcohol_dehydrogenase_Fe"/>
</dbReference>
<keyword evidence="2" id="KW-0560">Oxidoreductase</keyword>
<dbReference type="CDD" id="cd08194">
    <property type="entry name" value="Fe-ADH-like"/>
    <property type="match status" value="1"/>
</dbReference>
<dbReference type="InterPro" id="IPR001670">
    <property type="entry name" value="ADH_Fe/GldA"/>
</dbReference>
<accession>A0ABS7EZZ1</accession>
<dbReference type="Pfam" id="PF00465">
    <property type="entry name" value="Fe-ADH"/>
    <property type="match status" value="1"/>
</dbReference>
<evidence type="ECO:0000313" key="6">
    <source>
        <dbReference type="Proteomes" id="UP001519924"/>
    </source>
</evidence>
<name>A0ABS7EZZ1_9PROT</name>
<reference evidence="5 6" key="1">
    <citation type="submission" date="2021-08" db="EMBL/GenBank/DDBJ databases">
        <title>Caldovatus sediminis gen. nov., sp. nov., a moderately thermophilic bacterium isolated from a hot spring.</title>
        <authorList>
            <person name="Hu C.-J."/>
            <person name="Li W.-J."/>
            <person name="Xian W.-D."/>
        </authorList>
    </citation>
    <scope>NUCLEOTIDE SEQUENCE [LARGE SCALE GENOMIC DNA]</scope>
    <source>
        <strain evidence="5 6">SYSU G05006</strain>
    </source>
</reference>
<feature type="domain" description="Fe-containing alcohol dehydrogenase-like C-terminal" evidence="4">
    <location>
        <begin position="189"/>
        <end position="386"/>
    </location>
</feature>
<sequence length="390" mass="40861">MVVSLVSPRLLMIGGGAVARVAEVLAQFGLSRPLVVTDPWMASSGTVERLLAPLRAAGIQAAVFSETVSDPTDTVVEAGVARLRAGDFDCLIGFGGGSPMDTAKAMAILAAAPAGTHIRAFKVPAQANRAALPVICVPTTAGTGSEVTRFTVITDTGRDEKMLIAGLGALPLAAVVDYELTFSVPPRTTADTGIDSLTHALEAFVSRRANPEADQYALRAMRLIAPHLRAVYREPGNARAREAMMLGATLAGLAFSNASVALVHGMSRPIGAHFHVPHGLSNAMLLPVVTEYSLPAALPRYAEAARAMGVASAAEGDQSAAAKLLEELRALNRDLEVPTPRAYGIEEARWNELLPRMAEQALASGSPANNPRVPDAEEIVALYRRCYAGG</sequence>
<evidence type="ECO:0000259" key="4">
    <source>
        <dbReference type="Pfam" id="PF25137"/>
    </source>
</evidence>
<evidence type="ECO:0000256" key="1">
    <source>
        <dbReference type="ARBA" id="ARBA00007358"/>
    </source>
</evidence>
<dbReference type="InterPro" id="IPR056798">
    <property type="entry name" value="ADH_Fe_C"/>
</dbReference>
<dbReference type="EMBL" id="JAHZUY010000005">
    <property type="protein sequence ID" value="MBW8268648.1"/>
    <property type="molecule type" value="Genomic_DNA"/>
</dbReference>
<comment type="caution">
    <text evidence="5">The sequence shown here is derived from an EMBL/GenBank/DDBJ whole genome shotgun (WGS) entry which is preliminary data.</text>
</comment>
<dbReference type="RefSeq" id="WP_220116148.1">
    <property type="nucleotide sequence ID" value="NZ_JAHZUY010000005.1"/>
</dbReference>